<dbReference type="Proteomes" id="UP000830768">
    <property type="component" value="Chromosome 12"/>
</dbReference>
<name>A0ACD3ZPS0_FUSSC</name>
<protein>
    <submittedName>
        <fullName evidence="1">Uncharacterized protein</fullName>
    </submittedName>
</protein>
<organism evidence="1 2">
    <name type="scientific">Fusarium solani subsp. cucurbitae</name>
    <name type="common">Neocosmosporum cucurbitae</name>
    <dbReference type="NCBI Taxonomy" id="2747967"/>
    <lineage>
        <taxon>Eukaryota</taxon>
        <taxon>Fungi</taxon>
        <taxon>Dikarya</taxon>
        <taxon>Ascomycota</taxon>
        <taxon>Pezizomycotina</taxon>
        <taxon>Sordariomycetes</taxon>
        <taxon>Hypocreomycetidae</taxon>
        <taxon>Hypocreales</taxon>
        <taxon>Nectriaceae</taxon>
        <taxon>Fusarium</taxon>
        <taxon>Fusarium solani species complex</taxon>
    </lineage>
</organism>
<dbReference type="EMBL" id="CP090040">
    <property type="protein sequence ID" value="UPL03082.1"/>
    <property type="molecule type" value="Genomic_DNA"/>
</dbReference>
<reference evidence="1" key="1">
    <citation type="submission" date="2021-11" db="EMBL/GenBank/DDBJ databases">
        <title>Fusarium solani-melongenae Genome sequencing and assembly.</title>
        <authorList>
            <person name="Xie S."/>
            <person name="Huang L."/>
            <person name="Zhang X."/>
        </authorList>
    </citation>
    <scope>NUCLEOTIDE SEQUENCE</scope>
    <source>
        <strain evidence="1">CRI 24-3</strain>
    </source>
</reference>
<keyword evidence="2" id="KW-1185">Reference proteome</keyword>
<proteinExistence type="predicted"/>
<evidence type="ECO:0000313" key="1">
    <source>
        <dbReference type="EMBL" id="UPL03082.1"/>
    </source>
</evidence>
<sequence length="502" mass="55446">MGLARVNSLLVTVRRGTPHLGAICAACGFCILLPKLLLDLVDHADCLCALRKTIQSFMGSLHSDEHLPTSLLSTRYQPVPSKPSALPLQTTEVKVPKVLVAYANNNDDDIQMLHDNTPDPSRQVALHISFDQVLEAAFLKLCVPVPLQGVSNARHPLFLHLDPTRIASLTYGCPNEQPTPVNEQLGAEVSCLRFSLHQAPNMIVPQASLAPRNRDGRKKLGALKALAQQTRFDVYFAKGVLEDAAANSLCALVTSPTARPICKLADLIGLYAGKSGTVFTHLNPPSPEPSLPAYSQNPPALPLATPEKAQPSPASALGKRPRPAELKQDDVKDTCIKVFQEQSAQQRQRAQSELDDLKNEMMKDLKKAINDLREEMTEYIDQSINELHLSNAYSRSEVDDLIQKTERYSGDVMDVKIQDSILDAQADMEKHIREELENAEERVLEKMFSGSWVIDRGSVQVINSCQGRQTHVLNARATCEMERLLHLLDAEQLAMNYCGDQC</sequence>
<gene>
    <name evidence="1" type="ORF">LCI18_014016</name>
</gene>
<evidence type="ECO:0000313" key="2">
    <source>
        <dbReference type="Proteomes" id="UP000830768"/>
    </source>
</evidence>
<accession>A0ACD3ZPS0</accession>